<gene>
    <name evidence="3" type="ORF">OMES3154_00046</name>
</gene>
<dbReference type="EMBL" id="CABWIB010000001">
    <property type="protein sequence ID" value="VWL84798.1"/>
    <property type="molecule type" value="Genomic_DNA"/>
</dbReference>
<protein>
    <recommendedName>
        <fullName evidence="5">Outer membrane protein beta-barrel domain-containing protein</fullName>
    </recommendedName>
</protein>
<evidence type="ECO:0008006" key="5">
    <source>
        <dbReference type="Google" id="ProtNLM"/>
    </source>
</evidence>
<evidence type="ECO:0000313" key="3">
    <source>
        <dbReference type="EMBL" id="VWL84798.1"/>
    </source>
</evidence>
<feature type="chain" id="PRO_5026275105" description="Outer membrane protein beta-barrel domain-containing protein" evidence="2">
    <location>
        <begin position="21"/>
        <end position="545"/>
    </location>
</feature>
<evidence type="ECO:0000313" key="4">
    <source>
        <dbReference type="Proteomes" id="UP000419017"/>
    </source>
</evidence>
<reference evidence="3 4" key="1">
    <citation type="submission" date="2019-10" db="EMBL/GenBank/DDBJ databases">
        <authorList>
            <person name="Blom J."/>
        </authorList>
    </citation>
    <scope>NUCLEOTIDE SEQUENCE [LARGE SCALE GENOMIC DNA]</scope>
    <source>
        <strain evidence="3 4">ES3154-GLU</strain>
    </source>
</reference>
<evidence type="ECO:0000256" key="2">
    <source>
        <dbReference type="SAM" id="SignalP"/>
    </source>
</evidence>
<keyword evidence="2" id="KW-0732">Signal</keyword>
<keyword evidence="4" id="KW-1185">Reference proteome</keyword>
<feature type="coiled-coil region" evidence="1">
    <location>
        <begin position="80"/>
        <end position="107"/>
    </location>
</feature>
<dbReference type="AlphaFoldDB" id="A0A6I8M924"/>
<organism evidence="3 4">
    <name type="scientific">Oceanivirga miroungae</name>
    <dbReference type="NCBI Taxonomy" id="1130046"/>
    <lineage>
        <taxon>Bacteria</taxon>
        <taxon>Fusobacteriati</taxon>
        <taxon>Fusobacteriota</taxon>
        <taxon>Fusobacteriia</taxon>
        <taxon>Fusobacteriales</taxon>
        <taxon>Leptotrichiaceae</taxon>
        <taxon>Oceanivirga</taxon>
    </lineage>
</organism>
<evidence type="ECO:0000256" key="1">
    <source>
        <dbReference type="SAM" id="Coils"/>
    </source>
</evidence>
<dbReference type="Proteomes" id="UP000419017">
    <property type="component" value="Unassembled WGS sequence"/>
</dbReference>
<proteinExistence type="predicted"/>
<sequence length="545" mass="63967">MKKVIKILLLVFTINFVAYSIEGVAPGAESGFGIATREPQTIEEHRAYQQTNLANSQKLTDNQKKLISKKIENETSKEGFKNIEELIKSLDEKMSEVEKKYTELENSKSRYRLIYKDLGEDAIKNIELKQSEYVKLPNKIRVYSELDLNRVDELKLSYENFKNQLEEKYEKENTEEKKARKREQIIEKIKEYEKIKAEDKEIIKDKTQSSKNILELKQIEENLNIINTNRNTKKELLKFIENLDIDNSKKEELKKNYVDIYDENLENISTETFETVDLENTKSFMLEELNIRIDKPTKDEKLEDYSKYADAFYYKNDNVFDKLKDNMFVDVKLDQELNKGKNTLGGLTLGGSYMLEDIKLNLGGFIQYDKSNAHNIALGFTTMYDNFLGFVRYRFAFKKFDNVLYKNHNLDIYAKYSYVFNFDKFNVEPIVSAYGTYSSKVNLGENVYLNHRFGIDFTIATKLSYKALSNLDIYATPVFIFAYNDQKIVKEKKEKPVKRSYFDYALKLGAKYKVDKFMINPELKVKGDMSKSVNLMFNVYLGYQL</sequence>
<accession>A0A6I8M924</accession>
<keyword evidence="1" id="KW-0175">Coiled coil</keyword>
<feature type="signal peptide" evidence="2">
    <location>
        <begin position="1"/>
        <end position="20"/>
    </location>
</feature>
<dbReference type="RefSeq" id="WP_156682854.1">
    <property type="nucleotide sequence ID" value="NZ_CABWIB010000001.1"/>
</dbReference>
<feature type="coiled-coil region" evidence="1">
    <location>
        <begin position="151"/>
        <end position="236"/>
    </location>
</feature>
<name>A0A6I8M924_9FUSO</name>